<feature type="transmembrane region" description="Helical" evidence="1">
    <location>
        <begin position="58"/>
        <end position="75"/>
    </location>
</feature>
<protein>
    <submittedName>
        <fullName evidence="2">Uncharacterized protein</fullName>
    </submittedName>
</protein>
<dbReference type="OrthoDB" id="5879840at2"/>
<feature type="transmembrane region" description="Helical" evidence="1">
    <location>
        <begin position="87"/>
        <end position="106"/>
    </location>
</feature>
<reference evidence="3" key="1">
    <citation type="submission" date="2017-02" db="EMBL/GenBank/DDBJ databases">
        <authorList>
            <person name="Varghese N."/>
            <person name="Submissions S."/>
        </authorList>
    </citation>
    <scope>NUCLEOTIDE SEQUENCE [LARGE SCALE GENOMIC DNA]</scope>
    <source>
        <strain evidence="3">DSM 19608</strain>
    </source>
</reference>
<organism evidence="2 3">
    <name type="scientific">Vibrio cincinnatiensis DSM 19608</name>
    <dbReference type="NCBI Taxonomy" id="1123491"/>
    <lineage>
        <taxon>Bacteria</taxon>
        <taxon>Pseudomonadati</taxon>
        <taxon>Pseudomonadota</taxon>
        <taxon>Gammaproteobacteria</taxon>
        <taxon>Vibrionales</taxon>
        <taxon>Vibrionaceae</taxon>
        <taxon>Vibrio</taxon>
    </lineage>
</organism>
<name>A0A1T4SI81_VIBCI</name>
<dbReference type="STRING" id="1123491.SAMN02745782_03305"/>
<keyword evidence="1" id="KW-1133">Transmembrane helix</keyword>
<evidence type="ECO:0000313" key="2">
    <source>
        <dbReference type="EMBL" id="SKA27856.1"/>
    </source>
</evidence>
<evidence type="ECO:0000313" key="3">
    <source>
        <dbReference type="Proteomes" id="UP000190834"/>
    </source>
</evidence>
<keyword evidence="3" id="KW-1185">Reference proteome</keyword>
<keyword evidence="1" id="KW-0472">Membrane</keyword>
<dbReference type="GeneID" id="70581917"/>
<sequence>MIDAVVFVVLIGFYFYFEGSETPLKEANIAIGTYGLYLVVYHLISPFPGLTSKYMGQLYGFLPMLSFGMILFPNLNTSSPEVVTKGIGWIGLITSFLILSYFKLFVW</sequence>
<dbReference type="AlphaFoldDB" id="A0A1T4SI81"/>
<dbReference type="RefSeq" id="WP_078927601.1">
    <property type="nucleotide sequence ID" value="NZ_FUXB01000031.1"/>
</dbReference>
<feature type="transmembrane region" description="Helical" evidence="1">
    <location>
        <begin position="29"/>
        <end position="51"/>
    </location>
</feature>
<dbReference type="EMBL" id="FUXB01000031">
    <property type="protein sequence ID" value="SKA27856.1"/>
    <property type="molecule type" value="Genomic_DNA"/>
</dbReference>
<accession>A0A1T4SI81</accession>
<evidence type="ECO:0000256" key="1">
    <source>
        <dbReference type="SAM" id="Phobius"/>
    </source>
</evidence>
<dbReference type="Proteomes" id="UP000190834">
    <property type="component" value="Unassembled WGS sequence"/>
</dbReference>
<gene>
    <name evidence="2" type="ORF">SAMN02745782_03305</name>
</gene>
<keyword evidence="1" id="KW-0812">Transmembrane</keyword>
<proteinExistence type="predicted"/>